<feature type="transmembrane region" description="Helical" evidence="6">
    <location>
        <begin position="20"/>
        <end position="39"/>
    </location>
</feature>
<proteinExistence type="inferred from homology"/>
<dbReference type="PANTHER" id="PTHR33048">
    <property type="entry name" value="PTH11-LIKE INTEGRAL MEMBRANE PROTEIN (AFU_ORTHOLOGUE AFUA_5G11245)"/>
    <property type="match status" value="1"/>
</dbReference>
<dbReference type="InterPro" id="IPR052337">
    <property type="entry name" value="SAT4-like"/>
</dbReference>
<dbReference type="InterPro" id="IPR049326">
    <property type="entry name" value="Rhodopsin_dom_fungi"/>
</dbReference>
<dbReference type="EMBL" id="JAGMUU010000054">
    <property type="protein sequence ID" value="KAH7111736.1"/>
    <property type="molecule type" value="Genomic_DNA"/>
</dbReference>
<accession>A0A9P9I8H0</accession>
<feature type="transmembrane region" description="Helical" evidence="6">
    <location>
        <begin position="129"/>
        <end position="156"/>
    </location>
</feature>
<feature type="transmembrane region" description="Helical" evidence="6">
    <location>
        <begin position="90"/>
        <end position="117"/>
    </location>
</feature>
<feature type="domain" description="Rhodopsin" evidence="7">
    <location>
        <begin position="35"/>
        <end position="276"/>
    </location>
</feature>
<keyword evidence="3 6" id="KW-1133">Transmembrane helix</keyword>
<dbReference type="Proteomes" id="UP000717696">
    <property type="component" value="Unassembled WGS sequence"/>
</dbReference>
<evidence type="ECO:0000313" key="8">
    <source>
        <dbReference type="EMBL" id="KAH7111736.1"/>
    </source>
</evidence>
<dbReference type="GO" id="GO:0016020">
    <property type="term" value="C:membrane"/>
    <property type="evidence" value="ECO:0007669"/>
    <property type="project" value="UniProtKB-SubCell"/>
</dbReference>
<evidence type="ECO:0000256" key="4">
    <source>
        <dbReference type="ARBA" id="ARBA00023136"/>
    </source>
</evidence>
<dbReference type="Pfam" id="PF20684">
    <property type="entry name" value="Fung_rhodopsin"/>
    <property type="match status" value="1"/>
</dbReference>
<evidence type="ECO:0000256" key="5">
    <source>
        <dbReference type="ARBA" id="ARBA00038359"/>
    </source>
</evidence>
<protein>
    <recommendedName>
        <fullName evidence="7">Rhodopsin domain-containing protein</fullName>
    </recommendedName>
</protein>
<feature type="transmembrane region" description="Helical" evidence="6">
    <location>
        <begin position="212"/>
        <end position="237"/>
    </location>
</feature>
<feature type="transmembrane region" description="Helical" evidence="6">
    <location>
        <begin position="51"/>
        <end position="70"/>
    </location>
</feature>
<gene>
    <name evidence="8" type="ORF">B0J13DRAFT_682074</name>
</gene>
<keyword evidence="4 6" id="KW-0472">Membrane</keyword>
<comment type="similarity">
    <text evidence="5">Belongs to the SAT4 family.</text>
</comment>
<sequence length="381" mass="42444">MVPPKESGEPIKSQGCMLRDLNIALIIITTIIMILRLYARGWMTKALGLDDLMAIITFSLTLALSALEIVEVHNGSGTPMDQLTNEQIIAFFSILPINELIFTLSCGVVRLSILAFLPRLSRDRNYMRCVWGVGFVIVAITSIVFFFTLTQCRPIIDLFKAAKPNRICSSQDTTTYMAWALSIVGICIDLVLFGLPIWVIHNNMTLSPNKAIQVTLVFCISLFAIITGVVRLGFIITADFSTNTTYKMARISSWATLEIHIGLWCSCFPALQPLLRLISYKLNLRSRLESIKKMTPHMGTGPQSHSGWPGARRYSRQASAINCESNSGQVIVSAGDSTTEFVMLDNISNSIHMQTDILVQVEEGLHVREQHEVKTKTWDAI</sequence>
<dbReference type="OrthoDB" id="5413793at2759"/>
<evidence type="ECO:0000313" key="9">
    <source>
        <dbReference type="Proteomes" id="UP000717696"/>
    </source>
</evidence>
<dbReference type="AlphaFoldDB" id="A0A9P9I8H0"/>
<reference evidence="8" key="1">
    <citation type="journal article" date="2021" name="Nat. Commun.">
        <title>Genetic determinants of endophytism in the Arabidopsis root mycobiome.</title>
        <authorList>
            <person name="Mesny F."/>
            <person name="Miyauchi S."/>
            <person name="Thiergart T."/>
            <person name="Pickel B."/>
            <person name="Atanasova L."/>
            <person name="Karlsson M."/>
            <person name="Huettel B."/>
            <person name="Barry K.W."/>
            <person name="Haridas S."/>
            <person name="Chen C."/>
            <person name="Bauer D."/>
            <person name="Andreopoulos W."/>
            <person name="Pangilinan J."/>
            <person name="LaButti K."/>
            <person name="Riley R."/>
            <person name="Lipzen A."/>
            <person name="Clum A."/>
            <person name="Drula E."/>
            <person name="Henrissat B."/>
            <person name="Kohler A."/>
            <person name="Grigoriev I.V."/>
            <person name="Martin F.M."/>
            <person name="Hacquard S."/>
        </authorList>
    </citation>
    <scope>NUCLEOTIDE SEQUENCE</scope>
    <source>
        <strain evidence="8">MPI-CAGE-AT-0021</strain>
    </source>
</reference>
<evidence type="ECO:0000256" key="6">
    <source>
        <dbReference type="SAM" id="Phobius"/>
    </source>
</evidence>
<keyword evidence="9" id="KW-1185">Reference proteome</keyword>
<name>A0A9P9I8H0_9HYPO</name>
<comment type="caution">
    <text evidence="8">The sequence shown here is derived from an EMBL/GenBank/DDBJ whole genome shotgun (WGS) entry which is preliminary data.</text>
</comment>
<evidence type="ECO:0000259" key="7">
    <source>
        <dbReference type="Pfam" id="PF20684"/>
    </source>
</evidence>
<evidence type="ECO:0000256" key="1">
    <source>
        <dbReference type="ARBA" id="ARBA00004141"/>
    </source>
</evidence>
<feature type="transmembrane region" description="Helical" evidence="6">
    <location>
        <begin position="257"/>
        <end position="278"/>
    </location>
</feature>
<evidence type="ECO:0000256" key="3">
    <source>
        <dbReference type="ARBA" id="ARBA00022989"/>
    </source>
</evidence>
<feature type="transmembrane region" description="Helical" evidence="6">
    <location>
        <begin position="176"/>
        <end position="200"/>
    </location>
</feature>
<organism evidence="8 9">
    <name type="scientific">Dactylonectria estremocensis</name>
    <dbReference type="NCBI Taxonomy" id="1079267"/>
    <lineage>
        <taxon>Eukaryota</taxon>
        <taxon>Fungi</taxon>
        <taxon>Dikarya</taxon>
        <taxon>Ascomycota</taxon>
        <taxon>Pezizomycotina</taxon>
        <taxon>Sordariomycetes</taxon>
        <taxon>Hypocreomycetidae</taxon>
        <taxon>Hypocreales</taxon>
        <taxon>Nectriaceae</taxon>
        <taxon>Dactylonectria</taxon>
    </lineage>
</organism>
<evidence type="ECO:0000256" key="2">
    <source>
        <dbReference type="ARBA" id="ARBA00022692"/>
    </source>
</evidence>
<dbReference type="PANTHER" id="PTHR33048:SF55">
    <property type="entry name" value="INTEGRAL MEMBRANE PROTEIN"/>
    <property type="match status" value="1"/>
</dbReference>
<keyword evidence="2 6" id="KW-0812">Transmembrane</keyword>
<comment type="subcellular location">
    <subcellularLocation>
        <location evidence="1">Membrane</location>
        <topology evidence="1">Multi-pass membrane protein</topology>
    </subcellularLocation>
</comment>